<protein>
    <submittedName>
        <fullName evidence="6">Protein SCO1/2</fullName>
    </submittedName>
</protein>
<dbReference type="SUPFAM" id="SSF52833">
    <property type="entry name" value="Thioredoxin-like"/>
    <property type="match status" value="1"/>
</dbReference>
<dbReference type="GO" id="GO:0046872">
    <property type="term" value="F:metal ion binding"/>
    <property type="evidence" value="ECO:0007669"/>
    <property type="project" value="UniProtKB-KW"/>
</dbReference>
<keyword evidence="4" id="KW-0812">Transmembrane</keyword>
<reference evidence="6 7" key="1">
    <citation type="submission" date="2016-10" db="EMBL/GenBank/DDBJ databases">
        <authorList>
            <person name="de Groot N.N."/>
        </authorList>
    </citation>
    <scope>NUCLEOTIDE SEQUENCE [LARGE SCALE GENOMIC DNA]</scope>
    <source>
        <strain evidence="6 7">DSM 7343</strain>
    </source>
</reference>
<evidence type="ECO:0000256" key="1">
    <source>
        <dbReference type="ARBA" id="ARBA00010996"/>
    </source>
</evidence>
<dbReference type="PANTHER" id="PTHR12151:SF8">
    <property type="entry name" value="THIOREDOXIN DOMAIN-CONTAINING PROTEIN"/>
    <property type="match status" value="1"/>
</dbReference>
<feature type="chain" id="PRO_5011759612" evidence="5">
    <location>
        <begin position="21"/>
        <end position="252"/>
    </location>
</feature>
<dbReference type="AlphaFoldDB" id="A0A1H3W5D2"/>
<comment type="similarity">
    <text evidence="1">Belongs to the SCO1/2 family.</text>
</comment>
<dbReference type="Proteomes" id="UP000199409">
    <property type="component" value="Unassembled WGS sequence"/>
</dbReference>
<dbReference type="Pfam" id="PF02630">
    <property type="entry name" value="SCO1-SenC"/>
    <property type="match status" value="1"/>
</dbReference>
<evidence type="ECO:0000256" key="2">
    <source>
        <dbReference type="PIRSR" id="PIRSR603782-1"/>
    </source>
</evidence>
<keyword evidence="7" id="KW-1185">Reference proteome</keyword>
<dbReference type="CDD" id="cd02968">
    <property type="entry name" value="SCO"/>
    <property type="match status" value="1"/>
</dbReference>
<evidence type="ECO:0000256" key="3">
    <source>
        <dbReference type="PIRSR" id="PIRSR603782-2"/>
    </source>
</evidence>
<feature type="binding site" evidence="2">
    <location>
        <position position="72"/>
    </location>
    <ligand>
        <name>Cu cation</name>
        <dbReference type="ChEBI" id="CHEBI:23378"/>
    </ligand>
</feature>
<dbReference type="PANTHER" id="PTHR12151">
    <property type="entry name" value="ELECTRON TRANSPORT PROTIN SCO1/SENC FAMILY MEMBER"/>
    <property type="match status" value="1"/>
</dbReference>
<organism evidence="6 7">
    <name type="scientific">Desulfuromusa kysingii</name>
    <dbReference type="NCBI Taxonomy" id="37625"/>
    <lineage>
        <taxon>Bacteria</taxon>
        <taxon>Pseudomonadati</taxon>
        <taxon>Thermodesulfobacteriota</taxon>
        <taxon>Desulfuromonadia</taxon>
        <taxon>Desulfuromonadales</taxon>
        <taxon>Geopsychrobacteraceae</taxon>
        <taxon>Desulfuromusa</taxon>
    </lineage>
</organism>
<evidence type="ECO:0000256" key="4">
    <source>
        <dbReference type="SAM" id="Phobius"/>
    </source>
</evidence>
<dbReference type="RefSeq" id="WP_092344331.1">
    <property type="nucleotide sequence ID" value="NZ_FNQN01000001.1"/>
</dbReference>
<keyword evidence="4" id="KW-0472">Membrane</keyword>
<feature type="signal peptide" evidence="5">
    <location>
        <begin position="1"/>
        <end position="20"/>
    </location>
</feature>
<feature type="disulfide bond" description="Redox-active" evidence="3">
    <location>
        <begin position="68"/>
        <end position="72"/>
    </location>
</feature>
<gene>
    <name evidence="6" type="ORF">SAMN05660420_00480</name>
</gene>
<feature type="binding site" evidence="2">
    <location>
        <position position="68"/>
    </location>
    <ligand>
        <name>Cu cation</name>
        <dbReference type="ChEBI" id="CHEBI:23378"/>
    </ligand>
</feature>
<sequence>MLHKVLLLLLFLLVATPVFATDGRVELVERLGEKIPLQLNFVDSTGVNVSLEELVDRPTLIVPVFYDCRNVCNMMLGTLSAVLPEVKMEPGEAYNVITFSFDPLETPAMAAHSKQTFLTAMQAPFPKQAWRFLTGTQENILQLTDAAGYYFKKEGDEFLHPITAFIVTKDGTIVRYLPGQRFSAIDMSMALFEASEGRIGKPIRQALQFCFSYDPEGRRYVFNLMRVSGTVILLTLGSFLLFLILSGRKKKK</sequence>
<dbReference type="STRING" id="37625.SAMN05660420_00480"/>
<dbReference type="InterPro" id="IPR003782">
    <property type="entry name" value="SCO1/SenC"/>
</dbReference>
<proteinExistence type="inferred from homology"/>
<feature type="binding site" evidence="2">
    <location>
        <position position="160"/>
    </location>
    <ligand>
        <name>Cu cation</name>
        <dbReference type="ChEBI" id="CHEBI:23378"/>
    </ligand>
</feature>
<keyword evidence="3" id="KW-1015">Disulfide bond</keyword>
<keyword evidence="2" id="KW-0186">Copper</keyword>
<accession>A0A1H3W5D2</accession>
<keyword evidence="2" id="KW-0479">Metal-binding</keyword>
<dbReference type="InterPro" id="IPR036249">
    <property type="entry name" value="Thioredoxin-like_sf"/>
</dbReference>
<keyword evidence="5" id="KW-0732">Signal</keyword>
<evidence type="ECO:0000313" key="7">
    <source>
        <dbReference type="Proteomes" id="UP000199409"/>
    </source>
</evidence>
<feature type="transmembrane region" description="Helical" evidence="4">
    <location>
        <begin position="220"/>
        <end position="245"/>
    </location>
</feature>
<keyword evidence="4" id="KW-1133">Transmembrane helix</keyword>
<evidence type="ECO:0000313" key="6">
    <source>
        <dbReference type="EMBL" id="SDZ82210.1"/>
    </source>
</evidence>
<dbReference type="EMBL" id="FNQN01000001">
    <property type="protein sequence ID" value="SDZ82210.1"/>
    <property type="molecule type" value="Genomic_DNA"/>
</dbReference>
<evidence type="ECO:0000256" key="5">
    <source>
        <dbReference type="SAM" id="SignalP"/>
    </source>
</evidence>
<dbReference type="Gene3D" id="3.40.30.10">
    <property type="entry name" value="Glutaredoxin"/>
    <property type="match status" value="1"/>
</dbReference>
<name>A0A1H3W5D2_9BACT</name>